<sequence>MSLRAVIVGMPGAGKTTVGRIVANRLHEEFTDSDRLISQRAGMSISDIFATFGADYFRQLEHEVIKEACELRTGILSIGGGALLNSQTRRMLTRERVIYIDVTDEVLVSRLRRSRTVRPVLGNDIAASVARLRQERSELYYEVASDIVMSDERGLNVVVGNVLDKLGQSQTQITVDGPNPYDVIVGTDLVPRIVRALRPASKVMLIHSPHLTSYVGRIDEQITLAGLHSVAVEVPDGEKAKSSGTIEQLWDIAGQAHLGRDAVVLAVGGGATTDVAGFFASTWMRGIRLVSVPTTILGMVDAAIGGKTAINTAQGKNLVGTFWPPSDVFCDLDVLGTLPEEQRQSGLAEVAKCGFIADKNISTMLAQPSYDLHELIARAIRVKADVVSQDLRESSLRQVLNYGHTLGHAIELVENYSWKHGQAVAVGCIFAASLAVSAGYATPDFVTEHRYILEQLGLPTTYPADKREQVERAMRSDKKVRDGQLRFVVVDTERNMHIIREPSQEMLDSAWESIRP</sequence>
<keyword evidence="18 21" id="KW-0170">Cobalt</keyword>
<evidence type="ECO:0000256" key="2">
    <source>
        <dbReference type="ARBA" id="ARBA00001911"/>
    </source>
</evidence>
<feature type="binding site" evidence="21">
    <location>
        <position position="307"/>
    </location>
    <ligand>
        <name>NAD(+)</name>
        <dbReference type="ChEBI" id="CHEBI:57540"/>
    </ligand>
</feature>
<comment type="caution">
    <text evidence="21">Lacks conserved residue(s) required for the propagation of feature annotation.</text>
</comment>
<dbReference type="OrthoDB" id="9806583at2"/>
<comment type="pathway">
    <text evidence="5 20">Metabolic intermediate biosynthesis; chorismate biosynthesis; chorismate from D-erythrose 4-phosphate and phosphoenolpyruvate: step 5/7.</text>
</comment>
<dbReference type="InterPro" id="IPR000623">
    <property type="entry name" value="Shikimate_kinase/TSH1"/>
</dbReference>
<evidence type="ECO:0000313" key="24">
    <source>
        <dbReference type="EMBL" id="SDU81099.1"/>
    </source>
</evidence>
<dbReference type="Gene3D" id="3.40.50.300">
    <property type="entry name" value="P-loop containing nucleotide triphosphate hydrolases"/>
    <property type="match status" value="1"/>
</dbReference>
<comment type="catalytic activity">
    <reaction evidence="1 21">
        <text>7-phospho-2-dehydro-3-deoxy-D-arabino-heptonate = 3-dehydroquinate + phosphate</text>
        <dbReference type="Rhea" id="RHEA:21968"/>
        <dbReference type="ChEBI" id="CHEBI:32364"/>
        <dbReference type="ChEBI" id="CHEBI:43474"/>
        <dbReference type="ChEBI" id="CHEBI:58394"/>
        <dbReference type="EC" id="4.2.3.4"/>
    </reaction>
</comment>
<dbReference type="InterPro" id="IPR016037">
    <property type="entry name" value="DHQ_synth_AroB"/>
</dbReference>
<dbReference type="Pfam" id="PF01761">
    <property type="entry name" value="DHQ_synthase"/>
    <property type="match status" value="1"/>
</dbReference>
<dbReference type="InterPro" id="IPR056179">
    <property type="entry name" value="DHQS_C"/>
</dbReference>
<evidence type="ECO:0000256" key="15">
    <source>
        <dbReference type="ARBA" id="ARBA00023141"/>
    </source>
</evidence>
<keyword evidence="6 21" id="KW-0963">Cytoplasm</keyword>
<feature type="domain" description="3-dehydroquinate synthase N-terminal" evidence="22">
    <location>
        <begin position="232"/>
        <end position="342"/>
    </location>
</feature>
<feature type="binding site" evidence="20">
    <location>
        <position position="136"/>
    </location>
    <ligand>
        <name>substrate</name>
    </ligand>
</feature>
<keyword evidence="10 21" id="KW-0547">Nucleotide-binding</keyword>
<dbReference type="InterPro" id="IPR030960">
    <property type="entry name" value="DHQS/DOIS_N"/>
</dbReference>
<keyword evidence="25" id="KW-1185">Reference proteome</keyword>
<feature type="binding site" evidence="21">
    <location>
        <begin position="270"/>
        <end position="274"/>
    </location>
    <ligand>
        <name>NAD(+)</name>
        <dbReference type="ChEBI" id="CHEBI:57540"/>
    </ligand>
</feature>
<evidence type="ECO:0000256" key="18">
    <source>
        <dbReference type="ARBA" id="ARBA00023285"/>
    </source>
</evidence>
<dbReference type="Pfam" id="PF24621">
    <property type="entry name" value="DHQS_C"/>
    <property type="match status" value="1"/>
</dbReference>
<evidence type="ECO:0000256" key="12">
    <source>
        <dbReference type="ARBA" id="ARBA00022833"/>
    </source>
</evidence>
<comment type="subcellular location">
    <subcellularLocation>
        <location evidence="21">Cytoplasm</location>
    </subcellularLocation>
</comment>
<comment type="function">
    <text evidence="21">Catalyzes the conversion of 3-deoxy-D-arabino-heptulosonate 7-phosphate (DAHP) to dehydroquinate (DHQ).</text>
</comment>
<evidence type="ECO:0000256" key="8">
    <source>
        <dbReference type="ARBA" id="ARBA00022679"/>
    </source>
</evidence>
<evidence type="ECO:0000256" key="11">
    <source>
        <dbReference type="ARBA" id="ARBA00022777"/>
    </source>
</evidence>
<keyword evidence="20" id="KW-0460">Magnesium</keyword>
<comment type="pathway">
    <text evidence="4 21">Metabolic intermediate biosynthesis; chorismate biosynthesis; chorismate from D-erythrose 4-phosphate and phosphoenolpyruvate: step 2/7.</text>
</comment>
<dbReference type="STRING" id="131112.SAMN04489737_1409"/>
<dbReference type="SUPFAM" id="SSF52540">
    <property type="entry name" value="P-loop containing nucleoside triphosphate hydrolases"/>
    <property type="match status" value="1"/>
</dbReference>
<keyword evidence="14 21" id="KW-0520">NAD</keyword>
<comment type="function">
    <text evidence="20">Catalyzes the specific phosphorylation of the 3-hydroxyl group of shikimic acid using ATP as a cosubstrate.</text>
</comment>
<dbReference type="InterPro" id="IPR027417">
    <property type="entry name" value="P-loop_NTPase"/>
</dbReference>
<dbReference type="GO" id="GO:0009423">
    <property type="term" value="P:chorismate biosynthetic process"/>
    <property type="evidence" value="ECO:0007669"/>
    <property type="project" value="UniProtKB-UniRule"/>
</dbReference>
<dbReference type="InterPro" id="IPR031322">
    <property type="entry name" value="Shikimate/glucono_kinase"/>
</dbReference>
<feature type="binding site" evidence="20">
    <location>
        <position position="118"/>
    </location>
    <ligand>
        <name>ATP</name>
        <dbReference type="ChEBI" id="CHEBI:30616"/>
    </ligand>
</feature>
<accession>A0A1H2LJK8</accession>
<dbReference type="GeneID" id="65345139"/>
<feature type="binding site" evidence="20">
    <location>
        <position position="34"/>
    </location>
    <ligand>
        <name>substrate</name>
    </ligand>
</feature>
<keyword evidence="9 21" id="KW-0479">Metal-binding</keyword>
<feature type="binding site" evidence="20">
    <location>
        <position position="58"/>
    </location>
    <ligand>
        <name>substrate</name>
    </ligand>
</feature>
<feature type="binding site" evidence="21">
    <location>
        <position position="404"/>
    </location>
    <ligand>
        <name>Zn(2+)</name>
        <dbReference type="ChEBI" id="CHEBI:29105"/>
    </ligand>
</feature>
<feature type="binding site" evidence="21">
    <location>
        <begin position="236"/>
        <end position="241"/>
    </location>
    <ligand>
        <name>NAD(+)</name>
        <dbReference type="ChEBI" id="CHEBI:57540"/>
    </ligand>
</feature>
<dbReference type="CDD" id="cd00464">
    <property type="entry name" value="SK"/>
    <property type="match status" value="1"/>
</dbReference>
<evidence type="ECO:0000256" key="9">
    <source>
        <dbReference type="ARBA" id="ARBA00022723"/>
    </source>
</evidence>
<evidence type="ECO:0000256" key="13">
    <source>
        <dbReference type="ARBA" id="ARBA00022840"/>
    </source>
</evidence>
<feature type="binding site" evidence="20">
    <location>
        <begin position="12"/>
        <end position="17"/>
    </location>
    <ligand>
        <name>ATP</name>
        <dbReference type="ChEBI" id="CHEBI:30616"/>
    </ligand>
</feature>
<dbReference type="EC" id="2.7.1.71" evidence="20"/>
<dbReference type="EC" id="4.2.3.4" evidence="21"/>
<comment type="cofactor">
    <cofactor evidence="20">
        <name>Mg(2+)</name>
        <dbReference type="ChEBI" id="CHEBI:18420"/>
    </cofactor>
    <text evidence="20">Binds 1 Mg(2+) ion per subunit.</text>
</comment>
<comment type="cofactor">
    <cofactor evidence="2 21">
        <name>NAD(+)</name>
        <dbReference type="ChEBI" id="CHEBI:57540"/>
    </cofactor>
</comment>
<dbReference type="CDD" id="cd08195">
    <property type="entry name" value="DHQS"/>
    <property type="match status" value="1"/>
</dbReference>
<keyword evidence="17" id="KW-0511">Multifunctional enzyme</keyword>
<evidence type="ECO:0000256" key="19">
    <source>
        <dbReference type="ARBA" id="ARBA00048567"/>
    </source>
</evidence>
<comment type="similarity">
    <text evidence="20">Belongs to the shikimate kinase family.</text>
</comment>
<evidence type="ECO:0000256" key="5">
    <source>
        <dbReference type="ARBA" id="ARBA00004842"/>
    </source>
</evidence>
<reference evidence="25" key="1">
    <citation type="submission" date="2016-10" db="EMBL/GenBank/DDBJ databases">
        <authorList>
            <person name="Varghese N."/>
            <person name="Submissions S."/>
        </authorList>
    </citation>
    <scope>NUCLEOTIDE SEQUENCE [LARGE SCALE GENOMIC DNA]</scope>
    <source>
        <strain evidence="25">DSM 10002</strain>
    </source>
</reference>
<dbReference type="EMBL" id="LT629804">
    <property type="protein sequence ID" value="SDU81099.1"/>
    <property type="molecule type" value="Genomic_DNA"/>
</dbReference>
<feature type="binding site" evidence="21">
    <location>
        <position position="316"/>
    </location>
    <ligand>
        <name>NAD(+)</name>
        <dbReference type="ChEBI" id="CHEBI:57540"/>
    </ligand>
</feature>
<evidence type="ECO:0000256" key="14">
    <source>
        <dbReference type="ARBA" id="ARBA00023027"/>
    </source>
</evidence>
<feature type="binding site" evidence="21">
    <location>
        <position position="349"/>
    </location>
    <ligand>
        <name>Zn(2+)</name>
        <dbReference type="ChEBI" id="CHEBI:29105"/>
    </ligand>
</feature>
<evidence type="ECO:0000259" key="23">
    <source>
        <dbReference type="Pfam" id="PF24621"/>
    </source>
</evidence>
<evidence type="ECO:0000256" key="20">
    <source>
        <dbReference type="HAMAP-Rule" id="MF_00109"/>
    </source>
</evidence>
<dbReference type="PROSITE" id="PS01128">
    <property type="entry name" value="SHIKIMATE_KINASE"/>
    <property type="match status" value="1"/>
</dbReference>
<evidence type="ECO:0000313" key="25">
    <source>
        <dbReference type="Proteomes" id="UP000214355"/>
    </source>
</evidence>
<keyword evidence="16 21" id="KW-0456">Lyase</keyword>
<proteinExistence type="inferred from homology"/>
<dbReference type="HAMAP" id="MF_00110">
    <property type="entry name" value="DHQ_synthase"/>
    <property type="match status" value="1"/>
</dbReference>
<feature type="binding site" evidence="20">
    <location>
        <position position="80"/>
    </location>
    <ligand>
        <name>substrate</name>
    </ligand>
</feature>
<comment type="subunit">
    <text evidence="20">Monomer.</text>
</comment>
<dbReference type="Gene3D" id="3.40.50.1970">
    <property type="match status" value="1"/>
</dbReference>
<dbReference type="Proteomes" id="UP000214355">
    <property type="component" value="Chromosome I"/>
</dbReference>
<comment type="similarity">
    <text evidence="21">Belongs to the sugar phosphate cyclases superfamily. Dehydroquinate synthase family.</text>
</comment>
<dbReference type="PRINTS" id="PR01100">
    <property type="entry name" value="SHIKIMTKNASE"/>
</dbReference>
<keyword evidence="7 21" id="KW-0028">Amino-acid biosynthesis</keyword>
<evidence type="ECO:0000256" key="17">
    <source>
        <dbReference type="ARBA" id="ARBA00023268"/>
    </source>
</evidence>
<evidence type="ECO:0000256" key="10">
    <source>
        <dbReference type="ARBA" id="ARBA00022741"/>
    </source>
</evidence>
<keyword evidence="13 20" id="KW-0067">ATP-binding</keyword>
<keyword evidence="12 21" id="KW-0862">Zinc</keyword>
<evidence type="ECO:0000256" key="3">
    <source>
        <dbReference type="ARBA" id="ARBA00001947"/>
    </source>
</evidence>
<dbReference type="GO" id="GO:0009073">
    <property type="term" value="P:aromatic amino acid family biosynthetic process"/>
    <property type="evidence" value="ECO:0007669"/>
    <property type="project" value="UniProtKB-KW"/>
</dbReference>
<feature type="domain" description="3-dehydroquinate synthase C-terminal" evidence="23">
    <location>
        <begin position="346"/>
        <end position="480"/>
    </location>
</feature>
<protein>
    <recommendedName>
        <fullName evidence="20 21">Multifunctional fusion protein</fullName>
    </recommendedName>
    <domain>
        <recommendedName>
            <fullName evidence="20">Shikimate kinase</fullName>
            <shortName evidence="20">SK</shortName>
            <ecNumber evidence="20">2.7.1.71</ecNumber>
        </recommendedName>
    </domain>
    <domain>
        <recommendedName>
            <fullName evidence="21">3-dehydroquinate synthase</fullName>
            <shortName evidence="21">DHQS</shortName>
            <ecNumber evidence="21">4.2.3.4</ecNumber>
        </recommendedName>
    </domain>
</protein>
<evidence type="ECO:0000256" key="16">
    <source>
        <dbReference type="ARBA" id="ARBA00023239"/>
    </source>
</evidence>
<dbReference type="GO" id="GO:0008652">
    <property type="term" value="P:amino acid biosynthetic process"/>
    <property type="evidence" value="ECO:0007669"/>
    <property type="project" value="UniProtKB-KW"/>
</dbReference>
<dbReference type="GO" id="GO:0005524">
    <property type="term" value="F:ATP binding"/>
    <property type="evidence" value="ECO:0007669"/>
    <property type="project" value="UniProtKB-UniRule"/>
</dbReference>
<evidence type="ECO:0000256" key="7">
    <source>
        <dbReference type="ARBA" id="ARBA00022605"/>
    </source>
</evidence>
<dbReference type="InterPro" id="IPR050071">
    <property type="entry name" value="Dehydroquinate_synthase"/>
</dbReference>
<evidence type="ECO:0000256" key="1">
    <source>
        <dbReference type="ARBA" id="ARBA00001393"/>
    </source>
</evidence>
<dbReference type="FunFam" id="3.40.50.1970:FF:000007">
    <property type="entry name" value="Pentafunctional AROM polypeptide"/>
    <property type="match status" value="1"/>
</dbReference>
<dbReference type="InterPro" id="IPR023000">
    <property type="entry name" value="Shikimate_kinase_CS"/>
</dbReference>
<dbReference type="Pfam" id="PF01202">
    <property type="entry name" value="SKI"/>
    <property type="match status" value="1"/>
</dbReference>
<dbReference type="Gene3D" id="1.20.1090.10">
    <property type="entry name" value="Dehydroquinate synthase-like - alpha domain"/>
    <property type="match status" value="1"/>
</dbReference>
<evidence type="ECO:0000256" key="4">
    <source>
        <dbReference type="ARBA" id="ARBA00004661"/>
    </source>
</evidence>
<comment type="cofactor">
    <cofactor evidence="3">
        <name>Zn(2+)</name>
        <dbReference type="ChEBI" id="CHEBI:29105"/>
    </cofactor>
</comment>
<dbReference type="GO" id="GO:0004765">
    <property type="term" value="F:shikimate kinase activity"/>
    <property type="evidence" value="ECO:0007669"/>
    <property type="project" value="UniProtKB-UniRule"/>
</dbReference>
<dbReference type="UniPathway" id="UPA00053">
    <property type="reaction ID" value="UER00085"/>
</dbReference>
<dbReference type="GO" id="GO:0005737">
    <property type="term" value="C:cytoplasm"/>
    <property type="evidence" value="ECO:0007669"/>
    <property type="project" value="UniProtKB-SubCell"/>
</dbReference>
<comment type="cofactor">
    <cofactor evidence="21">
        <name>Co(2+)</name>
        <dbReference type="ChEBI" id="CHEBI:48828"/>
    </cofactor>
    <cofactor evidence="21">
        <name>Zn(2+)</name>
        <dbReference type="ChEBI" id="CHEBI:29105"/>
    </cofactor>
    <text evidence="21">Binds 1 divalent metal cation per subunit. Can use either Co(2+) or Zn(2+).</text>
</comment>
<dbReference type="RefSeq" id="WP_091281513.1">
    <property type="nucleotide sequence ID" value="NZ_JABAPH010000017.1"/>
</dbReference>
<name>A0A1H2LJK8_9ACTO</name>
<evidence type="ECO:0000259" key="22">
    <source>
        <dbReference type="Pfam" id="PF01761"/>
    </source>
</evidence>
<feature type="binding site" evidence="21">
    <location>
        <begin position="294"/>
        <end position="295"/>
    </location>
    <ligand>
        <name>NAD(+)</name>
        <dbReference type="ChEBI" id="CHEBI:57540"/>
    </ligand>
</feature>
<dbReference type="GO" id="GO:0000287">
    <property type="term" value="F:magnesium ion binding"/>
    <property type="evidence" value="ECO:0007669"/>
    <property type="project" value="UniProtKB-UniRule"/>
</dbReference>
<dbReference type="SUPFAM" id="SSF56796">
    <property type="entry name" value="Dehydroquinate synthase-like"/>
    <property type="match status" value="1"/>
</dbReference>
<evidence type="ECO:0000256" key="6">
    <source>
        <dbReference type="ARBA" id="ARBA00022490"/>
    </source>
</evidence>
<dbReference type="GO" id="GO:0003856">
    <property type="term" value="F:3-dehydroquinate synthase activity"/>
    <property type="evidence" value="ECO:0007669"/>
    <property type="project" value="UniProtKB-UniRule"/>
</dbReference>
<dbReference type="PANTHER" id="PTHR43622:SF7">
    <property type="entry name" value="3-DEHYDROQUINATE SYNTHASE, CHLOROPLASTIC"/>
    <property type="match status" value="1"/>
</dbReference>
<feature type="binding site" evidence="20">
    <location>
        <position position="153"/>
    </location>
    <ligand>
        <name>ATP</name>
        <dbReference type="ChEBI" id="CHEBI:30616"/>
    </ligand>
</feature>
<dbReference type="AlphaFoldDB" id="A0A1H2LJK8"/>
<keyword evidence="11 20" id="KW-0418">Kinase</keyword>
<comment type="catalytic activity">
    <reaction evidence="19 20">
        <text>shikimate + ATP = 3-phosphoshikimate + ADP + H(+)</text>
        <dbReference type="Rhea" id="RHEA:13121"/>
        <dbReference type="ChEBI" id="CHEBI:15378"/>
        <dbReference type="ChEBI" id="CHEBI:30616"/>
        <dbReference type="ChEBI" id="CHEBI:36208"/>
        <dbReference type="ChEBI" id="CHEBI:145989"/>
        <dbReference type="ChEBI" id="CHEBI:456216"/>
        <dbReference type="EC" id="2.7.1.71"/>
    </reaction>
</comment>
<gene>
    <name evidence="21" type="primary">aroB</name>
    <name evidence="20" type="synonym">aroK</name>
    <name evidence="24" type="ORF">SAMN04489737_1409</name>
</gene>
<evidence type="ECO:0000256" key="21">
    <source>
        <dbReference type="HAMAP-Rule" id="MF_00110"/>
    </source>
</evidence>
<organism evidence="24 25">
    <name type="scientific">Arcanobacterium phocae</name>
    <dbReference type="NCBI Taxonomy" id="131112"/>
    <lineage>
        <taxon>Bacteria</taxon>
        <taxon>Bacillati</taxon>
        <taxon>Actinomycetota</taxon>
        <taxon>Actinomycetes</taxon>
        <taxon>Actinomycetales</taxon>
        <taxon>Actinomycetaceae</taxon>
        <taxon>Arcanobacterium</taxon>
    </lineage>
</organism>
<dbReference type="HAMAP" id="MF_00109">
    <property type="entry name" value="Shikimate_kinase"/>
    <property type="match status" value="1"/>
</dbReference>
<dbReference type="PANTHER" id="PTHR43622">
    <property type="entry name" value="3-DEHYDROQUINATE SYNTHASE"/>
    <property type="match status" value="1"/>
</dbReference>
<keyword evidence="8 20" id="KW-0808">Transferase</keyword>
<feature type="binding site" evidence="21">
    <location>
        <position position="420"/>
    </location>
    <ligand>
        <name>Zn(2+)</name>
        <dbReference type="ChEBI" id="CHEBI:29105"/>
    </ligand>
</feature>
<feature type="binding site" evidence="20">
    <location>
        <position position="16"/>
    </location>
    <ligand>
        <name>Mg(2+)</name>
        <dbReference type="ChEBI" id="CHEBI:18420"/>
    </ligand>
</feature>
<dbReference type="NCBIfam" id="TIGR01357">
    <property type="entry name" value="aroB"/>
    <property type="match status" value="1"/>
</dbReference>
<keyword evidence="15 21" id="KW-0057">Aromatic amino acid biosynthesis</keyword>